<evidence type="ECO:0000313" key="5">
    <source>
        <dbReference type="EMBL" id="GGA28875.1"/>
    </source>
</evidence>
<dbReference type="InterPro" id="IPR036390">
    <property type="entry name" value="WH_DNA-bd_sf"/>
</dbReference>
<dbReference type="AlphaFoldDB" id="A0A8J2U1C4"/>
<keyword evidence="6" id="KW-1185">Reference proteome</keyword>
<dbReference type="InterPro" id="IPR000835">
    <property type="entry name" value="HTH_MarR-typ"/>
</dbReference>
<proteinExistence type="predicted"/>
<keyword evidence="1" id="KW-0805">Transcription regulation</keyword>
<evidence type="ECO:0000256" key="1">
    <source>
        <dbReference type="ARBA" id="ARBA00023015"/>
    </source>
</evidence>
<dbReference type="EMBL" id="BMFY01000028">
    <property type="protein sequence ID" value="GGA28875.1"/>
    <property type="molecule type" value="Genomic_DNA"/>
</dbReference>
<dbReference type="GO" id="GO:0003700">
    <property type="term" value="F:DNA-binding transcription factor activity"/>
    <property type="evidence" value="ECO:0007669"/>
    <property type="project" value="InterPro"/>
</dbReference>
<accession>A0A8J2U1C4</accession>
<gene>
    <name evidence="5" type="ORF">GCM10011333_34400</name>
</gene>
<dbReference type="PANTHER" id="PTHR33164:SF101">
    <property type="entry name" value="TRANSCRIPTIONAL REPRESSOR MPRA"/>
    <property type="match status" value="1"/>
</dbReference>
<dbReference type="InterPro" id="IPR023187">
    <property type="entry name" value="Tscrpt_reg_MarR-type_CS"/>
</dbReference>
<dbReference type="Pfam" id="PF01047">
    <property type="entry name" value="MarR"/>
    <property type="match status" value="1"/>
</dbReference>
<dbReference type="GO" id="GO:0003677">
    <property type="term" value="F:DNA binding"/>
    <property type="evidence" value="ECO:0007669"/>
    <property type="project" value="UniProtKB-KW"/>
</dbReference>
<evidence type="ECO:0000256" key="3">
    <source>
        <dbReference type="ARBA" id="ARBA00023163"/>
    </source>
</evidence>
<dbReference type="Proteomes" id="UP000616114">
    <property type="component" value="Unassembled WGS sequence"/>
</dbReference>
<dbReference type="RefSeq" id="WP_229745278.1">
    <property type="nucleotide sequence ID" value="NZ_BMFY01000028.1"/>
</dbReference>
<dbReference type="GO" id="GO:0006950">
    <property type="term" value="P:response to stress"/>
    <property type="evidence" value="ECO:0007669"/>
    <property type="project" value="TreeGrafter"/>
</dbReference>
<evidence type="ECO:0000313" key="6">
    <source>
        <dbReference type="Proteomes" id="UP000616114"/>
    </source>
</evidence>
<name>A0A8J2U1C4_9MICO</name>
<dbReference type="PANTHER" id="PTHR33164">
    <property type="entry name" value="TRANSCRIPTIONAL REGULATOR, MARR FAMILY"/>
    <property type="match status" value="1"/>
</dbReference>
<dbReference type="SMART" id="SM00347">
    <property type="entry name" value="HTH_MARR"/>
    <property type="match status" value="1"/>
</dbReference>
<dbReference type="PROSITE" id="PS50995">
    <property type="entry name" value="HTH_MARR_2"/>
    <property type="match status" value="1"/>
</dbReference>
<keyword evidence="2" id="KW-0238">DNA-binding</keyword>
<organism evidence="5 6">
    <name type="scientific">Sediminivirga luteola</name>
    <dbReference type="NCBI Taxonomy" id="1774748"/>
    <lineage>
        <taxon>Bacteria</taxon>
        <taxon>Bacillati</taxon>
        <taxon>Actinomycetota</taxon>
        <taxon>Actinomycetes</taxon>
        <taxon>Micrococcales</taxon>
        <taxon>Brevibacteriaceae</taxon>
        <taxon>Sediminivirga</taxon>
    </lineage>
</organism>
<dbReference type="PROSITE" id="PS01117">
    <property type="entry name" value="HTH_MARR_1"/>
    <property type="match status" value="1"/>
</dbReference>
<evidence type="ECO:0000256" key="2">
    <source>
        <dbReference type="ARBA" id="ARBA00023125"/>
    </source>
</evidence>
<dbReference type="InterPro" id="IPR036388">
    <property type="entry name" value="WH-like_DNA-bd_sf"/>
</dbReference>
<feature type="domain" description="HTH marR-type" evidence="4">
    <location>
        <begin position="26"/>
        <end position="158"/>
    </location>
</feature>
<keyword evidence="3" id="KW-0804">Transcription</keyword>
<evidence type="ECO:0000259" key="4">
    <source>
        <dbReference type="PROSITE" id="PS50995"/>
    </source>
</evidence>
<reference evidence="5" key="2">
    <citation type="submission" date="2020-09" db="EMBL/GenBank/DDBJ databases">
        <authorList>
            <person name="Sun Q."/>
            <person name="Zhou Y."/>
        </authorList>
    </citation>
    <scope>NUCLEOTIDE SEQUENCE</scope>
    <source>
        <strain evidence="5">CGMCC 1.12785</strain>
    </source>
</reference>
<comment type="caution">
    <text evidence="5">The sequence shown here is derived from an EMBL/GenBank/DDBJ whole genome shotgun (WGS) entry which is preliminary data.</text>
</comment>
<protein>
    <submittedName>
        <fullName evidence="5">Putative transcriptional regulator, MarR family protein</fullName>
    </submittedName>
</protein>
<dbReference type="SUPFAM" id="SSF46785">
    <property type="entry name" value="Winged helix' DNA-binding domain"/>
    <property type="match status" value="1"/>
</dbReference>
<sequence>MDADFDPIDEARRQWIAHGWEDAADGMTFVTSIMRAQQLMLARVDRTLRPFNLTFARYELLALLSFTRTGQLPMSKATARLQVHPTSMTNAVDRLEHAGLVARSPHPRDGRTTLVGITDAGRALVGEATEALNSVFRSPGLEQPQLDVMLDLLAQHRRNLAD</sequence>
<dbReference type="Gene3D" id="1.10.10.10">
    <property type="entry name" value="Winged helix-like DNA-binding domain superfamily/Winged helix DNA-binding domain"/>
    <property type="match status" value="1"/>
</dbReference>
<dbReference type="InterPro" id="IPR039422">
    <property type="entry name" value="MarR/SlyA-like"/>
</dbReference>
<reference evidence="5" key="1">
    <citation type="journal article" date="2014" name="Int. J. Syst. Evol. Microbiol.">
        <title>Complete genome sequence of Corynebacterium casei LMG S-19264T (=DSM 44701T), isolated from a smear-ripened cheese.</title>
        <authorList>
            <consortium name="US DOE Joint Genome Institute (JGI-PGF)"/>
            <person name="Walter F."/>
            <person name="Albersmeier A."/>
            <person name="Kalinowski J."/>
            <person name="Ruckert C."/>
        </authorList>
    </citation>
    <scope>NUCLEOTIDE SEQUENCE</scope>
    <source>
        <strain evidence="5">CGMCC 1.12785</strain>
    </source>
</reference>